<dbReference type="WBParaSite" id="SMRG1_810.2">
    <property type="protein sequence ID" value="SMRG1_810.2"/>
    <property type="gene ID" value="SMRG1_810"/>
</dbReference>
<evidence type="ECO:0000313" key="6">
    <source>
        <dbReference type="WBParaSite" id="SMRG1_810.2"/>
    </source>
</evidence>
<keyword evidence="2" id="KW-0663">Pyridoxal phosphate</keyword>
<dbReference type="GO" id="GO:0005783">
    <property type="term" value="C:endoplasmic reticulum"/>
    <property type="evidence" value="ECO:0007669"/>
    <property type="project" value="TreeGrafter"/>
</dbReference>
<dbReference type="PANTHER" id="PTHR42735">
    <property type="match status" value="1"/>
</dbReference>
<dbReference type="InterPro" id="IPR050477">
    <property type="entry name" value="GrpII_AminoAcid_Decarb"/>
</dbReference>
<dbReference type="GO" id="GO:0008117">
    <property type="term" value="F:sphinganine-1-phosphate aldolase activity"/>
    <property type="evidence" value="ECO:0007669"/>
    <property type="project" value="TreeGrafter"/>
</dbReference>
<comment type="cofactor">
    <cofactor evidence="1">
        <name>pyridoxal 5'-phosphate</name>
        <dbReference type="ChEBI" id="CHEBI:597326"/>
    </cofactor>
</comment>
<name>A0AA85AFR9_9TREM</name>
<reference evidence="5 6" key="1">
    <citation type="submission" date="2023-11" db="UniProtKB">
        <authorList>
            <consortium name="WormBaseParasite"/>
        </authorList>
    </citation>
    <scope>IDENTIFICATION</scope>
</reference>
<evidence type="ECO:0000256" key="3">
    <source>
        <dbReference type="ARBA" id="ARBA00023239"/>
    </source>
</evidence>
<evidence type="ECO:0000313" key="5">
    <source>
        <dbReference type="WBParaSite" id="SMRG1_810.1"/>
    </source>
</evidence>
<protein>
    <submittedName>
        <fullName evidence="5 6">Uncharacterized protein</fullName>
    </submittedName>
</protein>
<dbReference type="WBParaSite" id="SMRG1_810.1">
    <property type="protein sequence ID" value="SMRG1_810.1"/>
    <property type="gene ID" value="SMRG1_810"/>
</dbReference>
<dbReference type="InterPro" id="IPR015424">
    <property type="entry name" value="PyrdxlP-dep_Trfase"/>
</dbReference>
<dbReference type="GO" id="GO:0016020">
    <property type="term" value="C:membrane"/>
    <property type="evidence" value="ECO:0007669"/>
    <property type="project" value="GOC"/>
</dbReference>
<dbReference type="GO" id="GO:0030149">
    <property type="term" value="P:sphingolipid catabolic process"/>
    <property type="evidence" value="ECO:0007669"/>
    <property type="project" value="TreeGrafter"/>
</dbReference>
<accession>A0AA85AFR9</accession>
<sequence>MYSQVPGIVDCIIEYIKWNEGFVSGSVYPRDNALTVLCTDIYKEFLWTNPLHPEIFVDIRRMEAEVVRMCVTMFHGDKDACGTAALYGLSQMIPDRSIVTELAQCYLNAYYDTPNNES</sequence>
<organism evidence="4 5">
    <name type="scientific">Schistosoma margrebowiei</name>
    <dbReference type="NCBI Taxonomy" id="48269"/>
    <lineage>
        <taxon>Eukaryota</taxon>
        <taxon>Metazoa</taxon>
        <taxon>Spiralia</taxon>
        <taxon>Lophotrochozoa</taxon>
        <taxon>Platyhelminthes</taxon>
        <taxon>Trematoda</taxon>
        <taxon>Digenea</taxon>
        <taxon>Strigeidida</taxon>
        <taxon>Schistosomatoidea</taxon>
        <taxon>Schistosomatidae</taxon>
        <taxon>Schistosoma</taxon>
    </lineage>
</organism>
<proteinExistence type="predicted"/>
<dbReference type="Proteomes" id="UP000050790">
    <property type="component" value="Unassembled WGS sequence"/>
</dbReference>
<evidence type="ECO:0000256" key="2">
    <source>
        <dbReference type="ARBA" id="ARBA00022898"/>
    </source>
</evidence>
<dbReference type="Gene3D" id="6.10.140.2150">
    <property type="match status" value="1"/>
</dbReference>
<evidence type="ECO:0000313" key="4">
    <source>
        <dbReference type="Proteomes" id="UP000050790"/>
    </source>
</evidence>
<dbReference type="AlphaFoldDB" id="A0AA85AFR9"/>
<keyword evidence="3" id="KW-0456">Lyase</keyword>
<dbReference type="PANTHER" id="PTHR42735:SF6">
    <property type="entry name" value="SPHINGOSINE-1-PHOSPHATE LYASE 1"/>
    <property type="match status" value="1"/>
</dbReference>
<dbReference type="SUPFAM" id="SSF53383">
    <property type="entry name" value="PLP-dependent transferases"/>
    <property type="match status" value="1"/>
</dbReference>
<dbReference type="FunFam" id="6.10.140.2150:FF:000001">
    <property type="entry name" value="Sphingosine-1-phosphate lyase 1"/>
    <property type="match status" value="1"/>
</dbReference>
<evidence type="ECO:0000256" key="1">
    <source>
        <dbReference type="ARBA" id="ARBA00001933"/>
    </source>
</evidence>